<dbReference type="RefSeq" id="WP_342767346.1">
    <property type="nucleotide sequence ID" value="NZ_QJJR01000003.1"/>
</dbReference>
<dbReference type="InterPro" id="IPR023013">
    <property type="entry name" value="AGPR_AS"/>
</dbReference>
<comment type="similarity">
    <text evidence="7">Belongs to the NAGSA dehydrogenase family. Type 1 subfamily.</text>
</comment>
<evidence type="ECO:0000256" key="7">
    <source>
        <dbReference type="HAMAP-Rule" id="MF_00150"/>
    </source>
</evidence>
<keyword evidence="3 7" id="KW-0028">Amino-acid biosynthesis</keyword>
<dbReference type="Pfam" id="PF22698">
    <property type="entry name" value="Semialdhyde_dhC_1"/>
    <property type="match status" value="1"/>
</dbReference>
<dbReference type="CDD" id="cd17895">
    <property type="entry name" value="AGPR_1_N"/>
    <property type="match status" value="1"/>
</dbReference>
<dbReference type="SMART" id="SM00859">
    <property type="entry name" value="Semialdhyde_dh"/>
    <property type="match status" value="1"/>
</dbReference>
<dbReference type="GO" id="GO:0005737">
    <property type="term" value="C:cytoplasm"/>
    <property type="evidence" value="ECO:0007669"/>
    <property type="project" value="UniProtKB-SubCell"/>
</dbReference>
<dbReference type="NCBIfam" id="TIGR01850">
    <property type="entry name" value="argC"/>
    <property type="match status" value="1"/>
</dbReference>
<dbReference type="Gene3D" id="3.30.360.10">
    <property type="entry name" value="Dihydrodipicolinate Reductase, domain 2"/>
    <property type="match status" value="1"/>
</dbReference>
<dbReference type="Gene3D" id="3.40.50.720">
    <property type="entry name" value="NAD(P)-binding Rossmann-like Domain"/>
    <property type="match status" value="1"/>
</dbReference>
<dbReference type="GO" id="GO:0003942">
    <property type="term" value="F:N-acetyl-gamma-glutamyl-phosphate reductase activity"/>
    <property type="evidence" value="ECO:0007669"/>
    <property type="project" value="UniProtKB-UniRule"/>
</dbReference>
<dbReference type="CDD" id="cd23934">
    <property type="entry name" value="AGPR_1_C"/>
    <property type="match status" value="1"/>
</dbReference>
<feature type="active site" evidence="7 8">
    <location>
        <position position="149"/>
    </location>
</feature>
<comment type="catalytic activity">
    <reaction evidence="6 7">
        <text>N-acetyl-L-glutamate 5-semialdehyde + phosphate + NADP(+) = N-acetyl-L-glutamyl 5-phosphate + NADPH + H(+)</text>
        <dbReference type="Rhea" id="RHEA:21588"/>
        <dbReference type="ChEBI" id="CHEBI:15378"/>
        <dbReference type="ChEBI" id="CHEBI:29123"/>
        <dbReference type="ChEBI" id="CHEBI:43474"/>
        <dbReference type="ChEBI" id="CHEBI:57783"/>
        <dbReference type="ChEBI" id="CHEBI:57936"/>
        <dbReference type="ChEBI" id="CHEBI:58349"/>
        <dbReference type="EC" id="1.2.1.38"/>
    </reaction>
</comment>
<dbReference type="SUPFAM" id="SSF55347">
    <property type="entry name" value="Glyceraldehyde-3-phosphate dehydrogenase-like, C-terminal domain"/>
    <property type="match status" value="1"/>
</dbReference>
<evidence type="ECO:0000256" key="6">
    <source>
        <dbReference type="ARBA" id="ARBA00050557"/>
    </source>
</evidence>
<evidence type="ECO:0000256" key="3">
    <source>
        <dbReference type="ARBA" id="ARBA00022605"/>
    </source>
</evidence>
<comment type="subcellular location">
    <subcellularLocation>
        <location evidence="7">Cytoplasm</location>
    </subcellularLocation>
</comment>
<accession>A0A2V3WEZ5</accession>
<comment type="caution">
    <text evidence="10">The sequence shown here is derived from an EMBL/GenBank/DDBJ whole genome shotgun (WGS) entry which is preliminary data.</text>
</comment>
<evidence type="ECO:0000256" key="5">
    <source>
        <dbReference type="ARBA" id="ARBA00023002"/>
    </source>
</evidence>
<dbReference type="AlphaFoldDB" id="A0A2V3WEZ5"/>
<keyword evidence="4 7" id="KW-0521">NADP</keyword>
<evidence type="ECO:0000259" key="9">
    <source>
        <dbReference type="SMART" id="SM00859"/>
    </source>
</evidence>
<protein>
    <recommendedName>
        <fullName evidence="7">N-acetyl-gamma-glutamyl-phosphate reductase</fullName>
        <shortName evidence="7">AGPR</shortName>
        <ecNumber evidence="7">1.2.1.38</ecNumber>
    </recommendedName>
    <alternativeName>
        <fullName evidence="7">N-acetyl-glutamate semialdehyde dehydrogenase</fullName>
        <shortName evidence="7">NAGSA dehydrogenase</shortName>
    </alternativeName>
</protein>
<comment type="pathway">
    <text evidence="1 7">Amino-acid biosynthesis; L-arginine biosynthesis; N(2)-acetyl-L-ornithine from L-glutamate: step 3/4.</text>
</comment>
<dbReference type="InterPro" id="IPR000534">
    <property type="entry name" value="Semialdehyde_DH_NAD-bd"/>
</dbReference>
<reference evidence="10 11" key="1">
    <citation type="submission" date="2018-05" db="EMBL/GenBank/DDBJ databases">
        <title>Genomic Encyclopedia of Type Strains, Phase IV (KMG-IV): sequencing the most valuable type-strain genomes for metagenomic binning, comparative biology and taxonomic classification.</title>
        <authorList>
            <person name="Goeker M."/>
        </authorList>
    </citation>
    <scope>NUCLEOTIDE SEQUENCE [LARGE SCALE GENOMIC DNA]</scope>
    <source>
        <strain evidence="10 11">DSM 22440</strain>
    </source>
</reference>
<dbReference type="HAMAP" id="MF_00150">
    <property type="entry name" value="ArgC_type1"/>
    <property type="match status" value="1"/>
</dbReference>
<dbReference type="Pfam" id="PF01118">
    <property type="entry name" value="Semialdhyde_dh"/>
    <property type="match status" value="1"/>
</dbReference>
<organism evidence="10 11">
    <name type="scientific">Streptohalobacillus salinus</name>
    <dbReference type="NCBI Taxonomy" id="621096"/>
    <lineage>
        <taxon>Bacteria</taxon>
        <taxon>Bacillati</taxon>
        <taxon>Bacillota</taxon>
        <taxon>Bacilli</taxon>
        <taxon>Bacillales</taxon>
        <taxon>Bacillaceae</taxon>
        <taxon>Streptohalobacillus</taxon>
    </lineage>
</organism>
<dbReference type="InterPro" id="IPR000706">
    <property type="entry name" value="AGPR_type-1"/>
</dbReference>
<keyword evidence="7" id="KW-0963">Cytoplasm</keyword>
<name>A0A2V3WEZ5_9BACI</name>
<gene>
    <name evidence="7" type="primary">argC</name>
    <name evidence="10" type="ORF">DES38_103187</name>
</gene>
<proteinExistence type="inferred from homology"/>
<keyword evidence="2 7" id="KW-0055">Arginine biosynthesis</keyword>
<comment type="function">
    <text evidence="7">Catalyzes the NADPH-dependent reduction of N-acetyl-5-glutamyl phosphate to yield N-acetyl-L-glutamate 5-semialdehyde.</text>
</comment>
<evidence type="ECO:0000256" key="2">
    <source>
        <dbReference type="ARBA" id="ARBA00022571"/>
    </source>
</evidence>
<sequence>MIKIGIVGGTGYGAVELLRILTQHPHVDEINIYSNSKAGDKISDSYPHLDAIANIEMKTLSVAEAKTNDVLFFATPPGVSHQWIPKLYGTGVKLIDLSGDFRLLDREVYASWYKQATTEKEWLEKAVYGLSEVYTEAISEAEIVANPGCYPTATLLGLLPAIEGKIIDPSSIIVDGKTGVSGAGRSVSLNTHYAEMNENFKVYQVGTHKHTPEIERFLSDKAEADVVISFTPHIVPMTRGIMTTSYTQIMTNHTEQEIEDFYRAYYEHQPFVRIRTNGNLPQTKEVYGSNYCDISITVDQRTGRLIIIAVIDNLMKGAAGQAVQNMNIINGWDQTTGLSFIPTYP</sequence>
<feature type="domain" description="Semialdehyde dehydrogenase NAD-binding" evidence="9">
    <location>
        <begin position="3"/>
        <end position="141"/>
    </location>
</feature>
<dbReference type="SUPFAM" id="SSF51735">
    <property type="entry name" value="NAD(P)-binding Rossmann-fold domains"/>
    <property type="match status" value="1"/>
</dbReference>
<dbReference type="InterPro" id="IPR050085">
    <property type="entry name" value="AGPR"/>
</dbReference>
<dbReference type="PANTHER" id="PTHR32338:SF10">
    <property type="entry name" value="N-ACETYL-GAMMA-GLUTAMYL-PHOSPHATE REDUCTASE, CHLOROPLASTIC-RELATED"/>
    <property type="match status" value="1"/>
</dbReference>
<dbReference type="UniPathway" id="UPA00068">
    <property type="reaction ID" value="UER00108"/>
</dbReference>
<dbReference type="GO" id="GO:0051287">
    <property type="term" value="F:NAD binding"/>
    <property type="evidence" value="ECO:0007669"/>
    <property type="project" value="InterPro"/>
</dbReference>
<dbReference type="GO" id="GO:0006526">
    <property type="term" value="P:L-arginine biosynthetic process"/>
    <property type="evidence" value="ECO:0007669"/>
    <property type="project" value="UniProtKB-UniRule"/>
</dbReference>
<evidence type="ECO:0000313" key="11">
    <source>
        <dbReference type="Proteomes" id="UP000247922"/>
    </source>
</evidence>
<dbReference type="Proteomes" id="UP000247922">
    <property type="component" value="Unassembled WGS sequence"/>
</dbReference>
<keyword evidence="5 7" id="KW-0560">Oxidoreductase</keyword>
<evidence type="ECO:0000256" key="1">
    <source>
        <dbReference type="ARBA" id="ARBA00004862"/>
    </source>
</evidence>
<evidence type="ECO:0000256" key="8">
    <source>
        <dbReference type="PROSITE-ProRule" id="PRU10010"/>
    </source>
</evidence>
<dbReference type="InterPro" id="IPR036291">
    <property type="entry name" value="NAD(P)-bd_dom_sf"/>
</dbReference>
<dbReference type="GO" id="GO:0070401">
    <property type="term" value="F:NADP+ binding"/>
    <property type="evidence" value="ECO:0007669"/>
    <property type="project" value="InterPro"/>
</dbReference>
<dbReference type="PANTHER" id="PTHR32338">
    <property type="entry name" value="N-ACETYL-GAMMA-GLUTAMYL-PHOSPHATE REDUCTASE, CHLOROPLASTIC-RELATED-RELATED"/>
    <property type="match status" value="1"/>
</dbReference>
<dbReference type="InterPro" id="IPR058924">
    <property type="entry name" value="AGPR_dimerisation_dom"/>
</dbReference>
<dbReference type="PROSITE" id="PS01224">
    <property type="entry name" value="ARGC"/>
    <property type="match status" value="1"/>
</dbReference>
<evidence type="ECO:0000313" key="10">
    <source>
        <dbReference type="EMBL" id="PXW92168.1"/>
    </source>
</evidence>
<dbReference type="EC" id="1.2.1.38" evidence="7"/>
<evidence type="ECO:0000256" key="4">
    <source>
        <dbReference type="ARBA" id="ARBA00022857"/>
    </source>
</evidence>
<dbReference type="EMBL" id="QJJR01000003">
    <property type="protein sequence ID" value="PXW92168.1"/>
    <property type="molecule type" value="Genomic_DNA"/>
</dbReference>
<keyword evidence="11" id="KW-1185">Reference proteome</keyword>
<dbReference type="FunFam" id="3.30.360.10:FF:000014">
    <property type="entry name" value="N-acetyl-gamma-glutamyl-phosphate reductase"/>
    <property type="match status" value="1"/>
</dbReference>